<proteinExistence type="predicted"/>
<feature type="non-terminal residue" evidence="1">
    <location>
        <position position="58"/>
    </location>
</feature>
<gene>
    <name evidence="1" type="ORF">SPARVUS_LOCUS7996353</name>
</gene>
<sequence length="58" mass="6850">MKVHIEGDNLSSYLELFLTDEVIEIIVTETNRYTVQQLVAPHSRFSRSRKWEPVTKED</sequence>
<protein>
    <submittedName>
        <fullName evidence="1">Uncharacterized protein</fullName>
    </submittedName>
</protein>
<dbReference type="EMBL" id="CATNWA010014672">
    <property type="protein sequence ID" value="CAI9574553.1"/>
    <property type="molecule type" value="Genomic_DNA"/>
</dbReference>
<comment type="caution">
    <text evidence="1">The sequence shown here is derived from an EMBL/GenBank/DDBJ whole genome shotgun (WGS) entry which is preliminary data.</text>
</comment>
<evidence type="ECO:0000313" key="2">
    <source>
        <dbReference type="Proteomes" id="UP001162483"/>
    </source>
</evidence>
<reference evidence="1" key="1">
    <citation type="submission" date="2023-05" db="EMBL/GenBank/DDBJ databases">
        <authorList>
            <person name="Stuckert A."/>
        </authorList>
    </citation>
    <scope>NUCLEOTIDE SEQUENCE</scope>
</reference>
<accession>A0ABN9DPS2</accession>
<name>A0ABN9DPS2_9NEOB</name>
<evidence type="ECO:0000313" key="1">
    <source>
        <dbReference type="EMBL" id="CAI9574553.1"/>
    </source>
</evidence>
<organism evidence="1 2">
    <name type="scientific">Staurois parvus</name>
    <dbReference type="NCBI Taxonomy" id="386267"/>
    <lineage>
        <taxon>Eukaryota</taxon>
        <taxon>Metazoa</taxon>
        <taxon>Chordata</taxon>
        <taxon>Craniata</taxon>
        <taxon>Vertebrata</taxon>
        <taxon>Euteleostomi</taxon>
        <taxon>Amphibia</taxon>
        <taxon>Batrachia</taxon>
        <taxon>Anura</taxon>
        <taxon>Neobatrachia</taxon>
        <taxon>Ranoidea</taxon>
        <taxon>Ranidae</taxon>
        <taxon>Staurois</taxon>
    </lineage>
</organism>
<keyword evidence="2" id="KW-1185">Reference proteome</keyword>
<dbReference type="Proteomes" id="UP001162483">
    <property type="component" value="Unassembled WGS sequence"/>
</dbReference>